<feature type="transmembrane region" description="Helical" evidence="7">
    <location>
        <begin position="330"/>
        <end position="352"/>
    </location>
</feature>
<evidence type="ECO:0000313" key="8">
    <source>
        <dbReference type="EMBL" id="OIQ78312.1"/>
    </source>
</evidence>
<protein>
    <submittedName>
        <fullName evidence="8">Putative pyrimidine permease RutG</fullName>
    </submittedName>
</protein>
<feature type="transmembrane region" description="Helical" evidence="7">
    <location>
        <begin position="139"/>
        <end position="160"/>
    </location>
</feature>
<feature type="transmembrane region" description="Helical" evidence="7">
    <location>
        <begin position="250"/>
        <end position="268"/>
    </location>
</feature>
<feature type="transmembrane region" description="Helical" evidence="7">
    <location>
        <begin position="189"/>
        <end position="205"/>
    </location>
</feature>
<keyword evidence="4 7" id="KW-0812">Transmembrane</keyword>
<feature type="transmembrane region" description="Helical" evidence="7">
    <location>
        <begin position="358"/>
        <end position="380"/>
    </location>
</feature>
<feature type="transmembrane region" description="Helical" evidence="7">
    <location>
        <begin position="106"/>
        <end position="127"/>
    </location>
</feature>
<dbReference type="PANTHER" id="PTHR42810">
    <property type="entry name" value="PURINE PERMEASE C1399.01C-RELATED"/>
    <property type="match status" value="1"/>
</dbReference>
<feature type="transmembrane region" description="Helical" evidence="7">
    <location>
        <begin position="392"/>
        <end position="408"/>
    </location>
</feature>
<feature type="transmembrane region" description="Helical" evidence="7">
    <location>
        <begin position="59"/>
        <end position="75"/>
    </location>
</feature>
<feature type="transmembrane region" description="Helical" evidence="7">
    <location>
        <begin position="31"/>
        <end position="53"/>
    </location>
</feature>
<dbReference type="PANTHER" id="PTHR42810:SF2">
    <property type="entry name" value="PURINE PERMEASE C1399.01C-RELATED"/>
    <property type="match status" value="1"/>
</dbReference>
<evidence type="ECO:0000256" key="1">
    <source>
        <dbReference type="ARBA" id="ARBA00004141"/>
    </source>
</evidence>
<keyword evidence="5 7" id="KW-1133">Transmembrane helix</keyword>
<accession>A0A1J5Q4S2</accession>
<feature type="transmembrane region" description="Helical" evidence="7">
    <location>
        <begin position="414"/>
        <end position="433"/>
    </location>
</feature>
<organism evidence="8">
    <name type="scientific">mine drainage metagenome</name>
    <dbReference type="NCBI Taxonomy" id="410659"/>
    <lineage>
        <taxon>unclassified sequences</taxon>
        <taxon>metagenomes</taxon>
        <taxon>ecological metagenomes</taxon>
    </lineage>
</organism>
<gene>
    <name evidence="8" type="primary">rutG_4</name>
    <name evidence="8" type="ORF">GALL_399840</name>
</gene>
<evidence type="ECO:0000256" key="6">
    <source>
        <dbReference type="ARBA" id="ARBA00023136"/>
    </source>
</evidence>
<feature type="transmembrane region" description="Helical" evidence="7">
    <location>
        <begin position="166"/>
        <end position="182"/>
    </location>
</feature>
<reference evidence="8" key="1">
    <citation type="submission" date="2016-10" db="EMBL/GenBank/DDBJ databases">
        <title>Sequence of Gallionella enrichment culture.</title>
        <authorList>
            <person name="Poehlein A."/>
            <person name="Muehling M."/>
            <person name="Daniel R."/>
        </authorList>
    </citation>
    <scope>NUCLEOTIDE SEQUENCE</scope>
</reference>
<evidence type="ECO:0000256" key="2">
    <source>
        <dbReference type="ARBA" id="ARBA00008821"/>
    </source>
</evidence>
<dbReference type="Pfam" id="PF00860">
    <property type="entry name" value="Xan_ur_permease"/>
    <property type="match status" value="1"/>
</dbReference>
<proteinExistence type="inferred from homology"/>
<evidence type="ECO:0000256" key="3">
    <source>
        <dbReference type="ARBA" id="ARBA00022448"/>
    </source>
</evidence>
<comment type="similarity">
    <text evidence="2">Belongs to the nucleobase:cation symporter-2 (NCS2) (TC 2.A.40) family.</text>
</comment>
<keyword evidence="3" id="KW-0813">Transport</keyword>
<name>A0A1J5Q4S2_9ZZZZ</name>
<comment type="caution">
    <text evidence="8">The sequence shown here is derived from an EMBL/GenBank/DDBJ whole genome shotgun (WGS) entry which is preliminary data.</text>
</comment>
<sequence length="445" mass="46028">MAFGWKLAGDGKHLAAGAVVKPNERLSYGRMIGLGAQHVMAMFGATFVFPLIMGLNPNLGVMMSGIATIIFLLIVGNRVPSYLGTSASFVGAVAAIRASGGDNAAVTGSILIAGVLLALVGVLVHFIGGAVVNKILPPAVTGAVVMLIGFNLAPVAATIYWPQDQWVAFITMVGTLIMAVVLRGFLSRITIFLGLIFGFVVSWLFDVMKINGYDRIAPGGKLIPSGLHRVDMSGVGKAAWFGWPTTHSPTFHGSFIILVIPAVIALIAENTGHVKAVAQMTGENLDDVLGRALIGDGVGTIIASAVGGSPTTTYAENIGVMAATRVYSTLAYYIAALFAILFGLSPKFGAIITAVPGGVLGGITAILYGMIGLLGAKIWIEAKVDFSSPVNLVPLAAGIILAVGNVTMQITKTFSIAGIAAGTIVAVLGWHLANARAPESMKHKH</sequence>
<keyword evidence="6 7" id="KW-0472">Membrane</keyword>
<dbReference type="GO" id="GO:0005886">
    <property type="term" value="C:plasma membrane"/>
    <property type="evidence" value="ECO:0007669"/>
    <property type="project" value="TreeGrafter"/>
</dbReference>
<dbReference type="AlphaFoldDB" id="A0A1J5Q4S2"/>
<feature type="transmembrane region" description="Helical" evidence="7">
    <location>
        <begin position="82"/>
        <end position="100"/>
    </location>
</feature>
<evidence type="ECO:0000256" key="7">
    <source>
        <dbReference type="SAM" id="Phobius"/>
    </source>
</evidence>
<dbReference type="GO" id="GO:0042907">
    <property type="term" value="F:xanthine transmembrane transporter activity"/>
    <property type="evidence" value="ECO:0007669"/>
    <property type="project" value="TreeGrafter"/>
</dbReference>
<dbReference type="EMBL" id="MLJW01001425">
    <property type="protein sequence ID" value="OIQ78312.1"/>
    <property type="molecule type" value="Genomic_DNA"/>
</dbReference>
<evidence type="ECO:0000256" key="5">
    <source>
        <dbReference type="ARBA" id="ARBA00022989"/>
    </source>
</evidence>
<evidence type="ECO:0000256" key="4">
    <source>
        <dbReference type="ARBA" id="ARBA00022692"/>
    </source>
</evidence>
<dbReference type="InterPro" id="IPR006043">
    <property type="entry name" value="NCS2"/>
</dbReference>
<comment type="subcellular location">
    <subcellularLocation>
        <location evidence="1">Membrane</location>
        <topology evidence="1">Multi-pass membrane protein</topology>
    </subcellularLocation>
</comment>